<sequence>MMMEGESAKTPFQLLTSTRYDPFLSSLSWNDDQDGPSPFFLLPLHFDRLVSASETHNWLYAKSVLRYTSLKSSCLDAISEQRIRGNTSSTFRLRITVSPEGRIAVTAASLPTSFTSDPSYLPLDEPIVENEDQHGPTLRIYVDEEPITPSVFTQTKTTFRDIYDLAKARNDARAPEATSWDVVLYNEEGQITETTIFNVAFRRSSQWITPSTTSGCLSGVMRKWLLDNGRICEDTDGILTKDSVQEGEWVLLFNGVQGCRLGKIYT</sequence>
<dbReference type="AlphaFoldDB" id="A0A067TR97"/>
<organism evidence="2 3">
    <name type="scientific">Galerina marginata (strain CBS 339.88)</name>
    <dbReference type="NCBI Taxonomy" id="685588"/>
    <lineage>
        <taxon>Eukaryota</taxon>
        <taxon>Fungi</taxon>
        <taxon>Dikarya</taxon>
        <taxon>Basidiomycota</taxon>
        <taxon>Agaricomycotina</taxon>
        <taxon>Agaricomycetes</taxon>
        <taxon>Agaricomycetidae</taxon>
        <taxon>Agaricales</taxon>
        <taxon>Agaricineae</taxon>
        <taxon>Strophariaceae</taxon>
        <taxon>Galerina</taxon>
    </lineage>
</organism>
<evidence type="ECO:0000313" key="2">
    <source>
        <dbReference type="EMBL" id="KDR85755.1"/>
    </source>
</evidence>
<dbReference type="InterPro" id="IPR001544">
    <property type="entry name" value="Aminotrans_IV"/>
</dbReference>
<dbReference type="InterPro" id="IPR043132">
    <property type="entry name" value="BCAT-like_C"/>
</dbReference>
<evidence type="ECO:0000256" key="1">
    <source>
        <dbReference type="ARBA" id="ARBA00009320"/>
    </source>
</evidence>
<dbReference type="EMBL" id="KL142367">
    <property type="protein sequence ID" value="KDR85755.1"/>
    <property type="molecule type" value="Genomic_DNA"/>
</dbReference>
<dbReference type="Gene3D" id="3.30.470.10">
    <property type="match status" value="1"/>
</dbReference>
<dbReference type="Proteomes" id="UP000027222">
    <property type="component" value="Unassembled WGS sequence"/>
</dbReference>
<dbReference type="HOGENOM" id="CLU_020844_6_0_1"/>
<dbReference type="PANTHER" id="PTHR42743:SF11">
    <property type="entry name" value="AMINODEOXYCHORISMATE LYASE"/>
    <property type="match status" value="1"/>
</dbReference>
<dbReference type="OrthoDB" id="64220at2759"/>
<reference evidence="3" key="1">
    <citation type="journal article" date="2014" name="Proc. Natl. Acad. Sci. U.S.A.">
        <title>Extensive sampling of basidiomycete genomes demonstrates inadequacy of the white-rot/brown-rot paradigm for wood decay fungi.</title>
        <authorList>
            <person name="Riley R."/>
            <person name="Salamov A.A."/>
            <person name="Brown D.W."/>
            <person name="Nagy L.G."/>
            <person name="Floudas D."/>
            <person name="Held B.W."/>
            <person name="Levasseur A."/>
            <person name="Lombard V."/>
            <person name="Morin E."/>
            <person name="Otillar R."/>
            <person name="Lindquist E.A."/>
            <person name="Sun H."/>
            <person name="LaButti K.M."/>
            <person name="Schmutz J."/>
            <person name="Jabbour D."/>
            <person name="Luo H."/>
            <person name="Baker S.E."/>
            <person name="Pisabarro A.G."/>
            <person name="Walton J.D."/>
            <person name="Blanchette R.A."/>
            <person name="Henrissat B."/>
            <person name="Martin F."/>
            <person name="Cullen D."/>
            <person name="Hibbett D.S."/>
            <person name="Grigoriev I.V."/>
        </authorList>
    </citation>
    <scope>NUCLEOTIDE SEQUENCE [LARGE SCALE GENOMIC DNA]</scope>
    <source>
        <strain evidence="3">CBS 339.88</strain>
    </source>
</reference>
<dbReference type="Gene3D" id="3.20.10.10">
    <property type="entry name" value="D-amino Acid Aminotransferase, subunit A, domain 2"/>
    <property type="match status" value="1"/>
</dbReference>
<dbReference type="InterPro" id="IPR050571">
    <property type="entry name" value="Class-IV_PLP-Dep_Aminotrnsfr"/>
</dbReference>
<dbReference type="GO" id="GO:0046394">
    <property type="term" value="P:carboxylic acid biosynthetic process"/>
    <property type="evidence" value="ECO:0007669"/>
    <property type="project" value="UniProtKB-ARBA"/>
</dbReference>
<accession>A0A067TR97</accession>
<protein>
    <recommendedName>
        <fullName evidence="4">Aminodeoxychorismate lyase</fullName>
    </recommendedName>
</protein>
<dbReference type="STRING" id="685588.A0A067TR97"/>
<gene>
    <name evidence="2" type="ORF">GALMADRAFT_132410</name>
</gene>
<evidence type="ECO:0008006" key="4">
    <source>
        <dbReference type="Google" id="ProtNLM"/>
    </source>
</evidence>
<keyword evidence="3" id="KW-1185">Reference proteome</keyword>
<dbReference type="Pfam" id="PF01063">
    <property type="entry name" value="Aminotran_4"/>
    <property type="match status" value="1"/>
</dbReference>
<dbReference type="InterPro" id="IPR036038">
    <property type="entry name" value="Aminotransferase-like"/>
</dbReference>
<proteinExistence type="inferred from homology"/>
<dbReference type="InterPro" id="IPR043131">
    <property type="entry name" value="BCAT-like_N"/>
</dbReference>
<name>A0A067TR97_GALM3</name>
<dbReference type="SUPFAM" id="SSF56752">
    <property type="entry name" value="D-aminoacid aminotransferase-like PLP-dependent enzymes"/>
    <property type="match status" value="1"/>
</dbReference>
<dbReference type="PANTHER" id="PTHR42743">
    <property type="entry name" value="AMINO-ACID AMINOTRANSFERASE"/>
    <property type="match status" value="1"/>
</dbReference>
<comment type="similarity">
    <text evidence="1">Belongs to the class-IV pyridoxal-phosphate-dependent aminotransferase family.</text>
</comment>
<evidence type="ECO:0000313" key="3">
    <source>
        <dbReference type="Proteomes" id="UP000027222"/>
    </source>
</evidence>
<dbReference type="GO" id="GO:0003824">
    <property type="term" value="F:catalytic activity"/>
    <property type="evidence" value="ECO:0007669"/>
    <property type="project" value="InterPro"/>
</dbReference>